<feature type="region of interest" description="Disordered" evidence="8">
    <location>
        <begin position="489"/>
        <end position="515"/>
    </location>
</feature>
<dbReference type="PANTHER" id="PTHR23306:SF3">
    <property type="entry name" value="TUMOR SUPPRESSOR PROTEIN 101"/>
    <property type="match status" value="1"/>
</dbReference>
<dbReference type="InterPro" id="IPR052070">
    <property type="entry name" value="ESCRT-I_UEV_domain"/>
</dbReference>
<comment type="similarity">
    <text evidence="2">Belongs to the ubiquitin-conjugating enzyme family. UEV subfamily.</text>
</comment>
<dbReference type="Pfam" id="PF05743">
    <property type="entry name" value="UEV"/>
    <property type="match status" value="1"/>
</dbReference>
<dbReference type="Proteomes" id="UP001610444">
    <property type="component" value="Unassembled WGS sequence"/>
</dbReference>
<dbReference type="Gene3D" id="3.10.110.10">
    <property type="entry name" value="Ubiquitin Conjugating Enzyme"/>
    <property type="match status" value="1"/>
</dbReference>
<evidence type="ECO:0000256" key="2">
    <source>
        <dbReference type="ARBA" id="ARBA00009594"/>
    </source>
</evidence>
<feature type="domain" description="UEV" evidence="10">
    <location>
        <begin position="14"/>
        <end position="159"/>
    </location>
</feature>
<dbReference type="InterPro" id="IPR016135">
    <property type="entry name" value="UBQ-conjugating_enzyme/RWD"/>
</dbReference>
<keyword evidence="3 7" id="KW-0813">Transport</keyword>
<sequence>MAAVPQRTLNWLYSVLIRDHYDPKQTYQDPNRTYYDVANVLAKFPSLSPETNVYTYETGDFALLLHLSGTLPVTYRGQVYKFPIALWIPNTYPRDPPLAYVTPTQDMAVRVGQHVTLEGRIYHHYLAHWAGAWERSTLLDFLSILQDVFAKEPPVKYKQQQPIPQQVQAPPPLPPLPPELAHSSTHTPSPQMPTARTPQPAAQPPPPPPKPGQQQSVGNWQQSNGQPQQICSPPPLPPLPPKPQGHRPPVPPSQVSIGSPQTRAPPQYLPQQGNFGPGAYHPHQQQAPPPPPPPPPPPQQQNVSHSGPSYYQGPAYQPTSDGARSQQQAPPQFQGSQMPPHSTYRQQPPPRQQAPIQPLHHPPNQAQPSAQHPPSRPKPTTEDLLTSPFELDLPSFTPTGPAPPIPPNPEKDALLQAVSKALTETLHANIAHSDSAAQSLTSQSHSLHTAIATLQSEISSLTTLNSTLQSNSSVLQQSLHRADAVIADAQSRANNTNTTNLPSSSTDPTAAGTGTGLPPIDDVLVAPTVVGKQLYDLVAEERGIQQAIYALQAALVKGVISVETWSRHTRGLAREAFMKQALIRKIGRGMGLDEYP</sequence>
<gene>
    <name evidence="11" type="ORF">BJX68DRAFT_53874</name>
</gene>
<evidence type="ECO:0000256" key="1">
    <source>
        <dbReference type="ARBA" id="ARBA00004177"/>
    </source>
</evidence>
<evidence type="ECO:0000256" key="3">
    <source>
        <dbReference type="ARBA" id="ARBA00022448"/>
    </source>
</evidence>
<evidence type="ECO:0000256" key="7">
    <source>
        <dbReference type="PROSITE-ProRule" id="PRU00644"/>
    </source>
</evidence>
<feature type="compositionally biased region" description="Polar residues" evidence="8">
    <location>
        <begin position="216"/>
        <end position="225"/>
    </location>
</feature>
<feature type="compositionally biased region" description="Low complexity" evidence="8">
    <location>
        <begin position="494"/>
        <end position="506"/>
    </location>
</feature>
<dbReference type="PROSITE" id="PS51312">
    <property type="entry name" value="SB"/>
    <property type="match status" value="1"/>
</dbReference>
<evidence type="ECO:0000313" key="12">
    <source>
        <dbReference type="Proteomes" id="UP001610444"/>
    </source>
</evidence>
<dbReference type="InterPro" id="IPR017916">
    <property type="entry name" value="SB_dom"/>
</dbReference>
<keyword evidence="12" id="KW-1185">Reference proteome</keyword>
<feature type="compositionally biased region" description="Pro residues" evidence="8">
    <location>
        <begin position="232"/>
        <end position="252"/>
    </location>
</feature>
<evidence type="ECO:0000256" key="5">
    <source>
        <dbReference type="ARBA" id="ARBA00022927"/>
    </source>
</evidence>
<proteinExistence type="inferred from homology"/>
<feature type="region of interest" description="Disordered" evidence="8">
    <location>
        <begin position="156"/>
        <end position="411"/>
    </location>
</feature>
<evidence type="ECO:0000259" key="9">
    <source>
        <dbReference type="PROSITE" id="PS51312"/>
    </source>
</evidence>
<evidence type="ECO:0000313" key="11">
    <source>
        <dbReference type="EMBL" id="KAL2852584.1"/>
    </source>
</evidence>
<organism evidence="11 12">
    <name type="scientific">Aspergillus pseudodeflectus</name>
    <dbReference type="NCBI Taxonomy" id="176178"/>
    <lineage>
        <taxon>Eukaryota</taxon>
        <taxon>Fungi</taxon>
        <taxon>Dikarya</taxon>
        <taxon>Ascomycota</taxon>
        <taxon>Pezizomycotina</taxon>
        <taxon>Eurotiomycetes</taxon>
        <taxon>Eurotiomycetidae</taxon>
        <taxon>Eurotiales</taxon>
        <taxon>Aspergillaceae</taxon>
        <taxon>Aspergillus</taxon>
        <taxon>Aspergillus subgen. Nidulantes</taxon>
    </lineage>
</organism>
<name>A0ABR4KLA9_9EURO</name>
<feature type="compositionally biased region" description="Polar residues" evidence="8">
    <location>
        <begin position="253"/>
        <end position="274"/>
    </location>
</feature>
<protein>
    <submittedName>
        <fullName evidence="11">UEV domain-containing protein</fullName>
    </submittedName>
</protein>
<evidence type="ECO:0000259" key="10">
    <source>
        <dbReference type="PROSITE" id="PS51322"/>
    </source>
</evidence>
<dbReference type="CDD" id="cd11685">
    <property type="entry name" value="UEV_TSG101-like"/>
    <property type="match status" value="1"/>
</dbReference>
<evidence type="ECO:0000256" key="8">
    <source>
        <dbReference type="SAM" id="MobiDB-lite"/>
    </source>
</evidence>
<dbReference type="PROSITE" id="PS51322">
    <property type="entry name" value="UEV"/>
    <property type="match status" value="1"/>
</dbReference>
<feature type="domain" description="SB" evidence="9">
    <location>
        <begin position="528"/>
        <end position="596"/>
    </location>
</feature>
<accession>A0ABR4KLA9</accession>
<keyword evidence="5 7" id="KW-0653">Protein transport</keyword>
<evidence type="ECO:0000256" key="4">
    <source>
        <dbReference type="ARBA" id="ARBA00022753"/>
    </source>
</evidence>
<dbReference type="Gene3D" id="6.10.140.820">
    <property type="match status" value="1"/>
</dbReference>
<feature type="compositionally biased region" description="Low complexity" evidence="8">
    <location>
        <begin position="325"/>
        <end position="337"/>
    </location>
</feature>
<dbReference type="PANTHER" id="PTHR23306">
    <property type="entry name" value="TUMOR SUSCEPTIBILITY GENE 101 PROTEIN-RELATED"/>
    <property type="match status" value="1"/>
</dbReference>
<dbReference type="Pfam" id="PF09454">
    <property type="entry name" value="Vps23_core"/>
    <property type="match status" value="1"/>
</dbReference>
<evidence type="ECO:0000256" key="6">
    <source>
        <dbReference type="ARBA" id="ARBA00023054"/>
    </source>
</evidence>
<feature type="compositionally biased region" description="Pro residues" evidence="8">
    <location>
        <begin position="169"/>
        <end position="178"/>
    </location>
</feature>
<dbReference type="PRINTS" id="PR01217">
    <property type="entry name" value="PRICHEXTENSN"/>
</dbReference>
<dbReference type="InterPro" id="IPR008883">
    <property type="entry name" value="UEV_N"/>
</dbReference>
<feature type="compositionally biased region" description="Low complexity" evidence="8">
    <location>
        <begin position="156"/>
        <end position="168"/>
    </location>
</feature>
<feature type="compositionally biased region" description="Pro residues" evidence="8">
    <location>
        <begin position="287"/>
        <end position="299"/>
    </location>
</feature>
<dbReference type="SUPFAM" id="SSF54495">
    <property type="entry name" value="UBC-like"/>
    <property type="match status" value="1"/>
</dbReference>
<comment type="subcellular location">
    <subcellularLocation>
        <location evidence="1">Endosome</location>
    </subcellularLocation>
</comment>
<dbReference type="InterPro" id="IPR037202">
    <property type="entry name" value="ESCRT_assembly_dom"/>
</dbReference>
<keyword evidence="4" id="KW-0967">Endosome</keyword>
<feature type="compositionally biased region" description="Pro residues" evidence="8">
    <location>
        <begin position="201"/>
        <end position="211"/>
    </location>
</feature>
<dbReference type="RefSeq" id="XP_070900406.1">
    <property type="nucleotide sequence ID" value="XM_071049358.1"/>
</dbReference>
<keyword evidence="6" id="KW-0175">Coiled coil</keyword>
<dbReference type="SUPFAM" id="SSF140111">
    <property type="entry name" value="Endosomal sorting complex assembly domain"/>
    <property type="match status" value="1"/>
</dbReference>
<reference evidence="11 12" key="1">
    <citation type="submission" date="2024-07" db="EMBL/GenBank/DDBJ databases">
        <title>Section-level genome sequencing and comparative genomics of Aspergillus sections Usti and Cavernicolus.</title>
        <authorList>
            <consortium name="Lawrence Berkeley National Laboratory"/>
            <person name="Nybo J.L."/>
            <person name="Vesth T.C."/>
            <person name="Theobald S."/>
            <person name="Frisvad J.C."/>
            <person name="Larsen T.O."/>
            <person name="Kjaerboelling I."/>
            <person name="Rothschild-Mancinelli K."/>
            <person name="Lyhne E.K."/>
            <person name="Kogle M.E."/>
            <person name="Barry K."/>
            <person name="Clum A."/>
            <person name="Na H."/>
            <person name="Ledsgaard L."/>
            <person name="Lin J."/>
            <person name="Lipzen A."/>
            <person name="Kuo A."/>
            <person name="Riley R."/>
            <person name="Mondo S."/>
            <person name="LaButti K."/>
            <person name="Haridas S."/>
            <person name="Pangalinan J."/>
            <person name="Salamov A.A."/>
            <person name="Simmons B.A."/>
            <person name="Magnuson J.K."/>
            <person name="Chen J."/>
            <person name="Drula E."/>
            <person name="Henrissat B."/>
            <person name="Wiebenga A."/>
            <person name="Lubbers R.J."/>
            <person name="Gomes A.C."/>
            <person name="Macurrencykelacurrency M.R."/>
            <person name="Stajich J."/>
            <person name="Grigoriev I.V."/>
            <person name="Mortensen U.H."/>
            <person name="De vries R.P."/>
            <person name="Baker S.E."/>
            <person name="Andersen M.R."/>
        </authorList>
    </citation>
    <scope>NUCLEOTIDE SEQUENCE [LARGE SCALE GENOMIC DNA]</scope>
    <source>
        <strain evidence="11 12">CBS 756.74</strain>
    </source>
</reference>
<dbReference type="EMBL" id="JBFXLR010000015">
    <property type="protein sequence ID" value="KAL2852584.1"/>
    <property type="molecule type" value="Genomic_DNA"/>
</dbReference>
<comment type="caution">
    <text evidence="11">The sequence shown here is derived from an EMBL/GenBank/DDBJ whole genome shotgun (WGS) entry which is preliminary data.</text>
</comment>
<dbReference type="GeneID" id="98164522"/>